<evidence type="ECO:0000256" key="4">
    <source>
        <dbReference type="ARBA" id="ARBA00023239"/>
    </source>
</evidence>
<comment type="pathway">
    <text evidence="1 9">Porphyrin-containing compound metabolism; protoporphyrin-IX biosynthesis; coproporphyrinogen-III from 5-aminolevulinate: step 3/4.</text>
</comment>
<dbReference type="PANTHER" id="PTHR38042">
    <property type="entry name" value="UROPORPHYRINOGEN-III SYNTHASE, CHLOROPLASTIC"/>
    <property type="match status" value="1"/>
</dbReference>
<dbReference type="InterPro" id="IPR039793">
    <property type="entry name" value="UROS/Hem4"/>
</dbReference>
<evidence type="ECO:0000256" key="2">
    <source>
        <dbReference type="ARBA" id="ARBA00008133"/>
    </source>
</evidence>
<dbReference type="InterPro" id="IPR003754">
    <property type="entry name" value="4pyrrol_synth_uPrphyn_synth"/>
</dbReference>
<dbReference type="Pfam" id="PF02602">
    <property type="entry name" value="HEM4"/>
    <property type="match status" value="1"/>
</dbReference>
<protein>
    <recommendedName>
        <fullName evidence="7 9">Uroporphyrinogen-III synthase</fullName>
        <ecNumber evidence="3 9">4.2.1.75</ecNumber>
    </recommendedName>
</protein>
<dbReference type="CDD" id="cd06578">
    <property type="entry name" value="HemD"/>
    <property type="match status" value="1"/>
</dbReference>
<accession>A0A923S5T6</accession>
<evidence type="ECO:0000259" key="10">
    <source>
        <dbReference type="Pfam" id="PF02602"/>
    </source>
</evidence>
<dbReference type="InterPro" id="IPR036108">
    <property type="entry name" value="4pyrrol_syn_uPrphyn_synt_sf"/>
</dbReference>
<evidence type="ECO:0000256" key="9">
    <source>
        <dbReference type="RuleBase" id="RU366031"/>
    </source>
</evidence>
<evidence type="ECO:0000256" key="1">
    <source>
        <dbReference type="ARBA" id="ARBA00004772"/>
    </source>
</evidence>
<keyword evidence="5 9" id="KW-0627">Porphyrin biosynthesis</keyword>
<dbReference type="Gene3D" id="3.40.50.10090">
    <property type="match status" value="2"/>
</dbReference>
<keyword evidence="12" id="KW-1185">Reference proteome</keyword>
<comment type="catalytic activity">
    <reaction evidence="8 9">
        <text>hydroxymethylbilane = uroporphyrinogen III + H2O</text>
        <dbReference type="Rhea" id="RHEA:18965"/>
        <dbReference type="ChEBI" id="CHEBI:15377"/>
        <dbReference type="ChEBI" id="CHEBI:57308"/>
        <dbReference type="ChEBI" id="CHEBI:57845"/>
        <dbReference type="EC" id="4.2.1.75"/>
    </reaction>
</comment>
<dbReference type="GO" id="GO:0006780">
    <property type="term" value="P:uroporphyrinogen III biosynthetic process"/>
    <property type="evidence" value="ECO:0007669"/>
    <property type="project" value="UniProtKB-UniRule"/>
</dbReference>
<proteinExistence type="inferred from homology"/>
<evidence type="ECO:0000256" key="7">
    <source>
        <dbReference type="ARBA" id="ARBA00040167"/>
    </source>
</evidence>
<comment type="similarity">
    <text evidence="2 9">Belongs to the uroporphyrinogen-III synthase family.</text>
</comment>
<comment type="function">
    <text evidence="6 9">Catalyzes cyclization of the linear tetrapyrrole, hydroxymethylbilane, to the macrocyclic uroporphyrinogen III.</text>
</comment>
<dbReference type="GO" id="GO:0006782">
    <property type="term" value="P:protoporphyrinogen IX biosynthetic process"/>
    <property type="evidence" value="ECO:0007669"/>
    <property type="project" value="UniProtKB-UniRule"/>
</dbReference>
<dbReference type="PANTHER" id="PTHR38042:SF1">
    <property type="entry name" value="UROPORPHYRINOGEN-III SYNTHASE, CHLOROPLASTIC"/>
    <property type="match status" value="1"/>
</dbReference>
<dbReference type="AlphaFoldDB" id="A0A923S5T6"/>
<evidence type="ECO:0000313" key="12">
    <source>
        <dbReference type="Proteomes" id="UP000596827"/>
    </source>
</evidence>
<sequence>MLAVVTRPVHEAGQWVERLRGAGIDAVALPLIDIGDVPDGGALRDAWSRIGSFAAVMFVSGNAVRGFFRARPHGATFTSRAWAPGPGTRDALVEAGLAGQRIDLPAADAEQFDSEALWAQVQEQARAGSRVLIVRGGDGDAEGRGRDWLAQQLERQGVAVETVASYVRAAPRWSQLECEQALALARSGVWLFSSSQAIANLRNLLPQADWSGARAVATHPRIAQAARECGFGAVLESRPAFDAVVAALESFA</sequence>
<dbReference type="Proteomes" id="UP000596827">
    <property type="component" value="Unassembled WGS sequence"/>
</dbReference>
<evidence type="ECO:0000256" key="6">
    <source>
        <dbReference type="ARBA" id="ARBA00037589"/>
    </source>
</evidence>
<dbReference type="RefSeq" id="WP_187085027.1">
    <property type="nucleotide sequence ID" value="NZ_JACORU010000017.1"/>
</dbReference>
<reference evidence="11" key="1">
    <citation type="submission" date="2020-08" db="EMBL/GenBank/DDBJ databases">
        <title>Ramlibacter sp. GTP1 16S ribosomal RNA gene genome sequencing and assembly.</title>
        <authorList>
            <person name="Kang M."/>
        </authorList>
    </citation>
    <scope>NUCLEOTIDE SEQUENCE</scope>
    <source>
        <strain evidence="11">GTP1</strain>
    </source>
</reference>
<name>A0A923S5T6_9BURK</name>
<evidence type="ECO:0000256" key="3">
    <source>
        <dbReference type="ARBA" id="ARBA00013109"/>
    </source>
</evidence>
<dbReference type="EMBL" id="JACORU010000017">
    <property type="protein sequence ID" value="MBC5768353.1"/>
    <property type="molecule type" value="Genomic_DNA"/>
</dbReference>
<evidence type="ECO:0000313" key="11">
    <source>
        <dbReference type="EMBL" id="MBC5768353.1"/>
    </source>
</evidence>
<organism evidence="11 12">
    <name type="scientific">Ramlibacter albus</name>
    <dbReference type="NCBI Taxonomy" id="2079448"/>
    <lineage>
        <taxon>Bacteria</taxon>
        <taxon>Pseudomonadati</taxon>
        <taxon>Pseudomonadota</taxon>
        <taxon>Betaproteobacteria</taxon>
        <taxon>Burkholderiales</taxon>
        <taxon>Comamonadaceae</taxon>
        <taxon>Ramlibacter</taxon>
    </lineage>
</organism>
<evidence type="ECO:0000256" key="5">
    <source>
        <dbReference type="ARBA" id="ARBA00023244"/>
    </source>
</evidence>
<comment type="caution">
    <text evidence="11">The sequence shown here is derived from an EMBL/GenBank/DDBJ whole genome shotgun (WGS) entry which is preliminary data.</text>
</comment>
<feature type="domain" description="Tetrapyrrole biosynthesis uroporphyrinogen III synthase" evidence="10">
    <location>
        <begin position="14"/>
        <end position="245"/>
    </location>
</feature>
<evidence type="ECO:0000256" key="8">
    <source>
        <dbReference type="ARBA" id="ARBA00048617"/>
    </source>
</evidence>
<dbReference type="GO" id="GO:0004852">
    <property type="term" value="F:uroporphyrinogen-III synthase activity"/>
    <property type="evidence" value="ECO:0007669"/>
    <property type="project" value="UniProtKB-UniRule"/>
</dbReference>
<dbReference type="EC" id="4.2.1.75" evidence="3 9"/>
<gene>
    <name evidence="11" type="ORF">H8R02_28090</name>
</gene>
<dbReference type="SUPFAM" id="SSF69618">
    <property type="entry name" value="HemD-like"/>
    <property type="match status" value="1"/>
</dbReference>
<keyword evidence="4 9" id="KW-0456">Lyase</keyword>